<evidence type="ECO:0000256" key="1">
    <source>
        <dbReference type="SAM" id="SignalP"/>
    </source>
</evidence>
<reference evidence="2" key="1">
    <citation type="journal article" date="2020" name="Stud. Mycol.">
        <title>101 Dothideomycetes genomes: a test case for predicting lifestyles and emergence of pathogens.</title>
        <authorList>
            <person name="Haridas S."/>
            <person name="Albert R."/>
            <person name="Binder M."/>
            <person name="Bloem J."/>
            <person name="Labutti K."/>
            <person name="Salamov A."/>
            <person name="Andreopoulos B."/>
            <person name="Baker S."/>
            <person name="Barry K."/>
            <person name="Bills G."/>
            <person name="Bluhm B."/>
            <person name="Cannon C."/>
            <person name="Castanera R."/>
            <person name="Culley D."/>
            <person name="Daum C."/>
            <person name="Ezra D."/>
            <person name="Gonzalez J."/>
            <person name="Henrissat B."/>
            <person name="Kuo A."/>
            <person name="Liang C."/>
            <person name="Lipzen A."/>
            <person name="Lutzoni F."/>
            <person name="Magnuson J."/>
            <person name="Mondo S."/>
            <person name="Nolan M."/>
            <person name="Ohm R."/>
            <person name="Pangilinan J."/>
            <person name="Park H.-J."/>
            <person name="Ramirez L."/>
            <person name="Alfaro M."/>
            <person name="Sun H."/>
            <person name="Tritt A."/>
            <person name="Yoshinaga Y."/>
            <person name="Zwiers L.-H."/>
            <person name="Turgeon B."/>
            <person name="Goodwin S."/>
            <person name="Spatafora J."/>
            <person name="Crous P."/>
            <person name="Grigoriev I."/>
        </authorList>
    </citation>
    <scope>NUCLEOTIDE SEQUENCE</scope>
    <source>
        <strain evidence="2">CBS 122681</strain>
    </source>
</reference>
<accession>A0A6A6SNY7</accession>
<evidence type="ECO:0008006" key="4">
    <source>
        <dbReference type="Google" id="ProtNLM"/>
    </source>
</evidence>
<evidence type="ECO:0000313" key="3">
    <source>
        <dbReference type="Proteomes" id="UP000799324"/>
    </source>
</evidence>
<proteinExistence type="predicted"/>
<dbReference type="EMBL" id="MU004496">
    <property type="protein sequence ID" value="KAF2649340.1"/>
    <property type="molecule type" value="Genomic_DNA"/>
</dbReference>
<dbReference type="Proteomes" id="UP000799324">
    <property type="component" value="Unassembled WGS sequence"/>
</dbReference>
<sequence>MKTFAVALLGLVSLSLAAPALEARETAQEATDRLLFHTSISDFEAARNAKNPSTLDWTSDGCSDSPDNPFGFDFLHSCHRHDFGYRNYKAQGRFTSTGKASIDNNFHTDMFNQCATEDLTAACKAVADVYYYAVVEFGSKKIKMARRED</sequence>
<dbReference type="Gene3D" id="1.20.90.10">
    <property type="entry name" value="Phospholipase A2 domain"/>
    <property type="match status" value="1"/>
</dbReference>
<dbReference type="PANTHER" id="PTHR40787:SF3">
    <property type="entry name" value="PROTEIN TRANSPORT PROTEIN SEC39"/>
    <property type="match status" value="1"/>
</dbReference>
<dbReference type="GO" id="GO:0050482">
    <property type="term" value="P:arachidonate secretion"/>
    <property type="evidence" value="ECO:0007669"/>
    <property type="project" value="InterPro"/>
</dbReference>
<evidence type="ECO:0000313" key="2">
    <source>
        <dbReference type="EMBL" id="KAF2649340.1"/>
    </source>
</evidence>
<dbReference type="OrthoDB" id="5120271at2759"/>
<feature type="chain" id="PRO_5025681574" description="Phospholipase A2" evidence="1">
    <location>
        <begin position="18"/>
        <end position="149"/>
    </location>
</feature>
<feature type="signal peptide" evidence="1">
    <location>
        <begin position="1"/>
        <end position="17"/>
    </location>
</feature>
<dbReference type="PANTHER" id="PTHR40787">
    <property type="entry name" value="SECRETED PROTEIN"/>
    <property type="match status" value="1"/>
</dbReference>
<dbReference type="GO" id="GO:0004623">
    <property type="term" value="F:phospholipase A2 activity"/>
    <property type="evidence" value="ECO:0007669"/>
    <property type="project" value="InterPro"/>
</dbReference>
<dbReference type="SUPFAM" id="SSF48619">
    <property type="entry name" value="Phospholipase A2, PLA2"/>
    <property type="match status" value="1"/>
</dbReference>
<dbReference type="InterPro" id="IPR036444">
    <property type="entry name" value="PLipase_A2_dom_sf"/>
</dbReference>
<gene>
    <name evidence="2" type="ORF">K491DRAFT_610995</name>
</gene>
<keyword evidence="3" id="KW-1185">Reference proteome</keyword>
<protein>
    <recommendedName>
        <fullName evidence="4">Phospholipase A2</fullName>
    </recommendedName>
</protein>
<dbReference type="InterPro" id="IPR015141">
    <property type="entry name" value="PLipase_A2_prok/fun"/>
</dbReference>
<dbReference type="GO" id="GO:0006644">
    <property type="term" value="P:phospholipid metabolic process"/>
    <property type="evidence" value="ECO:0007669"/>
    <property type="project" value="InterPro"/>
</dbReference>
<organism evidence="2 3">
    <name type="scientific">Lophiostoma macrostomum CBS 122681</name>
    <dbReference type="NCBI Taxonomy" id="1314788"/>
    <lineage>
        <taxon>Eukaryota</taxon>
        <taxon>Fungi</taxon>
        <taxon>Dikarya</taxon>
        <taxon>Ascomycota</taxon>
        <taxon>Pezizomycotina</taxon>
        <taxon>Dothideomycetes</taxon>
        <taxon>Pleosporomycetidae</taxon>
        <taxon>Pleosporales</taxon>
        <taxon>Lophiostomataceae</taxon>
        <taxon>Lophiostoma</taxon>
    </lineage>
</organism>
<dbReference type="Pfam" id="PF09056">
    <property type="entry name" value="Phospholip_A2_3"/>
    <property type="match status" value="1"/>
</dbReference>
<name>A0A6A6SNY7_9PLEO</name>
<dbReference type="AlphaFoldDB" id="A0A6A6SNY7"/>
<keyword evidence="1" id="KW-0732">Signal</keyword>